<evidence type="ECO:0000256" key="2">
    <source>
        <dbReference type="ARBA" id="ARBA00004514"/>
    </source>
</evidence>
<dbReference type="InterPro" id="IPR016137">
    <property type="entry name" value="RGS"/>
</dbReference>
<dbReference type="FunFam" id="1.10.167.10:FF:000001">
    <property type="entry name" value="Putative regulator of g-protein signaling 12"/>
    <property type="match status" value="1"/>
</dbReference>
<proteinExistence type="predicted"/>
<dbReference type="SMART" id="SM00315">
    <property type="entry name" value="RGS"/>
    <property type="match status" value="1"/>
</dbReference>
<gene>
    <name evidence="12 13" type="primary">rgs1.L</name>
</gene>
<evidence type="ECO:0000256" key="7">
    <source>
        <dbReference type="ARBA" id="ARBA00022700"/>
    </source>
</evidence>
<dbReference type="InterPro" id="IPR024066">
    <property type="entry name" value="RGS_subdom1/3"/>
</dbReference>
<evidence type="ECO:0000256" key="5">
    <source>
        <dbReference type="ARBA" id="ARBA00022475"/>
    </source>
</evidence>
<evidence type="ECO:0000256" key="6">
    <source>
        <dbReference type="ARBA" id="ARBA00022490"/>
    </source>
</evidence>
<dbReference type="RefSeq" id="XP_018114266.1">
    <property type="nucleotide sequence ID" value="XM_018258777.2"/>
</dbReference>
<dbReference type="CDD" id="cd08715">
    <property type="entry name" value="RGS_RGS1"/>
    <property type="match status" value="1"/>
</dbReference>
<keyword evidence="4" id="KW-0343">GTPase activation</keyword>
<sequence>MEQYMAPPELVSRGVSVPRASASDINVNALYKMPGIFFSHPNALKEVTNKPDEVMAQKKKNFAVPWKNYLKSMLPHLETIKSSSSSSSSDTEKNKLTPNEIIQWTMSLEKLLVSEEGQAVFRAFLKSEFSEENIEFWLACEDYKATNDSEELRCKANVIYQEFIQPNANKQINIDFSTRNSVTKDLLEPTKATFNGAQKMIFILMERDSYPRFLKSEIFFRLAERHHGNNMRG</sequence>
<dbReference type="GO" id="GO:0005096">
    <property type="term" value="F:GTPase activator activity"/>
    <property type="evidence" value="ECO:0007669"/>
    <property type="project" value="UniProtKB-KW"/>
</dbReference>
<dbReference type="GO" id="GO:0005829">
    <property type="term" value="C:cytosol"/>
    <property type="evidence" value="ECO:0007669"/>
    <property type="project" value="UniProtKB-SubCell"/>
</dbReference>
<dbReference type="Gene3D" id="1.10.196.10">
    <property type="match status" value="2"/>
</dbReference>
<name>A0A8J0V237_XENLA</name>
<evidence type="ECO:0000256" key="1">
    <source>
        <dbReference type="ARBA" id="ARBA00004413"/>
    </source>
</evidence>
<evidence type="ECO:0000256" key="4">
    <source>
        <dbReference type="ARBA" id="ARBA00022468"/>
    </source>
</evidence>
<dbReference type="Proteomes" id="UP000186698">
    <property type="component" value="Chromosome 4L"/>
</dbReference>
<protein>
    <recommendedName>
        <fullName evidence="3">Regulator of G-protein signaling 1</fullName>
    </recommendedName>
</protein>
<dbReference type="PROSITE" id="PS50132">
    <property type="entry name" value="RGS"/>
    <property type="match status" value="1"/>
</dbReference>
<dbReference type="InterPro" id="IPR036305">
    <property type="entry name" value="RGS_sf"/>
</dbReference>
<dbReference type="GO" id="GO:0005886">
    <property type="term" value="C:plasma membrane"/>
    <property type="evidence" value="ECO:0007669"/>
    <property type="project" value="UniProtKB-SubCell"/>
</dbReference>
<keyword evidence="7" id="KW-0734">Signal transduction inhibitor</keyword>
<organism evidence="11 12">
    <name type="scientific">Xenopus laevis</name>
    <name type="common">African clawed frog</name>
    <dbReference type="NCBI Taxonomy" id="8355"/>
    <lineage>
        <taxon>Eukaryota</taxon>
        <taxon>Metazoa</taxon>
        <taxon>Chordata</taxon>
        <taxon>Craniata</taxon>
        <taxon>Vertebrata</taxon>
        <taxon>Euteleostomi</taxon>
        <taxon>Amphibia</taxon>
        <taxon>Batrachia</taxon>
        <taxon>Anura</taxon>
        <taxon>Pipoidea</taxon>
        <taxon>Pipidae</taxon>
        <taxon>Xenopodinae</taxon>
        <taxon>Xenopus</taxon>
        <taxon>Xenopus</taxon>
    </lineage>
</organism>
<dbReference type="KEGG" id="xla:100036825"/>
<dbReference type="AlphaFoldDB" id="A0A8J0V237"/>
<dbReference type="Gene3D" id="1.10.167.10">
    <property type="entry name" value="Regulator of G-protein Signalling 4, domain 2"/>
    <property type="match status" value="1"/>
</dbReference>
<dbReference type="PANTHER" id="PTHR10845:SF34">
    <property type="entry name" value="REGULATOR OF G-PROTEIN SIGNALING 1"/>
    <property type="match status" value="1"/>
</dbReference>
<dbReference type="OrthoDB" id="196547at2759"/>
<dbReference type="GO" id="GO:0009968">
    <property type="term" value="P:negative regulation of signal transduction"/>
    <property type="evidence" value="ECO:0007669"/>
    <property type="project" value="UniProtKB-KW"/>
</dbReference>
<dbReference type="AGR" id="Xenbase:XB-GENE-17339795"/>
<evidence type="ECO:0000256" key="3">
    <source>
        <dbReference type="ARBA" id="ARBA00020118"/>
    </source>
</evidence>
<evidence type="ECO:0000256" key="8">
    <source>
        <dbReference type="ARBA" id="ARBA00023136"/>
    </source>
</evidence>
<keyword evidence="8" id="KW-0472">Membrane</keyword>
<dbReference type="InterPro" id="IPR044926">
    <property type="entry name" value="RGS_subdomain_2"/>
</dbReference>
<feature type="domain" description="RGS" evidence="10">
    <location>
        <begin position="107"/>
        <end position="223"/>
    </location>
</feature>
<accession>A0A8J0V237</accession>
<dbReference type="PRINTS" id="PR01301">
    <property type="entry name" value="RGSPROTEIN"/>
</dbReference>
<keyword evidence="6" id="KW-0963">Cytoplasm</keyword>
<comment type="function">
    <text evidence="9">Regulates G protein-coupled receptor signaling cascades, including signaling downstream of the N-formylpeptide chemoattractant receptors and leukotriene receptors. Inhibits B cell chemotaxis. Inhibits signal transduction by increasing the GTPase activity of G protein alpha subunits, thereby driving them into their inactive GDP-bound form.</text>
</comment>
<reference evidence="12" key="1">
    <citation type="submission" date="2025-08" db="UniProtKB">
        <authorList>
            <consortium name="RefSeq"/>
        </authorList>
    </citation>
    <scope>IDENTIFICATION</scope>
    <source>
        <strain evidence="12">J_2021</strain>
        <tissue evidence="12">Erythrocytes</tissue>
    </source>
</reference>
<evidence type="ECO:0000313" key="13">
    <source>
        <dbReference type="Xenbase" id="XB-GENE-17339795"/>
    </source>
</evidence>
<dbReference type="CTD" id="100036825"/>
<comment type="subcellular location">
    <subcellularLocation>
        <location evidence="1">Cell membrane</location>
        <topology evidence="1">Peripheral membrane protein</topology>
        <orientation evidence="1">Cytoplasmic side</orientation>
    </subcellularLocation>
    <subcellularLocation>
        <location evidence="2">Cytoplasm</location>
        <location evidence="2">Cytosol</location>
    </subcellularLocation>
</comment>
<evidence type="ECO:0000256" key="9">
    <source>
        <dbReference type="ARBA" id="ARBA00053238"/>
    </source>
</evidence>
<dbReference type="Pfam" id="PF00615">
    <property type="entry name" value="RGS"/>
    <property type="match status" value="1"/>
</dbReference>
<keyword evidence="11" id="KW-1185">Reference proteome</keyword>
<dbReference type="PANTHER" id="PTHR10845">
    <property type="entry name" value="REGULATOR OF G PROTEIN SIGNALING"/>
    <property type="match status" value="1"/>
</dbReference>
<keyword evidence="5" id="KW-1003">Cell membrane</keyword>
<evidence type="ECO:0000259" key="10">
    <source>
        <dbReference type="PROSITE" id="PS50132"/>
    </source>
</evidence>
<evidence type="ECO:0000313" key="11">
    <source>
        <dbReference type="Proteomes" id="UP000186698"/>
    </source>
</evidence>
<dbReference type="FunFam" id="1.10.196.10:FF:000009">
    <property type="entry name" value="Regulator of G-protein signaling 1"/>
    <property type="match status" value="1"/>
</dbReference>
<dbReference type="SUPFAM" id="SSF48097">
    <property type="entry name" value="Regulator of G-protein signaling, RGS"/>
    <property type="match status" value="1"/>
</dbReference>
<dbReference type="GeneID" id="100036825"/>
<evidence type="ECO:0000313" key="12">
    <source>
        <dbReference type="RefSeq" id="XP_018114266.1"/>
    </source>
</evidence>
<dbReference type="Xenbase" id="XB-GENE-17339795">
    <property type="gene designation" value="rgs1.L"/>
</dbReference>